<dbReference type="Pfam" id="PF01541">
    <property type="entry name" value="GIY-YIG"/>
    <property type="match status" value="1"/>
</dbReference>
<evidence type="ECO:0000256" key="1">
    <source>
        <dbReference type="ARBA" id="ARBA00022490"/>
    </source>
</evidence>
<dbReference type="SMART" id="SM00465">
    <property type="entry name" value="GIYc"/>
    <property type="match status" value="1"/>
</dbReference>
<dbReference type="PANTHER" id="PTHR30562:SF1">
    <property type="entry name" value="UVRABC SYSTEM PROTEIN C"/>
    <property type="match status" value="1"/>
</dbReference>
<evidence type="ECO:0000256" key="4">
    <source>
        <dbReference type="ARBA" id="ARBA00022881"/>
    </source>
</evidence>
<dbReference type="SUPFAM" id="SSF46600">
    <property type="entry name" value="C-terminal UvrC-binding domain of UvrB"/>
    <property type="match status" value="1"/>
</dbReference>
<keyword evidence="4" id="KW-0267">Excision nuclease</keyword>
<keyword evidence="3" id="KW-0228">DNA excision</keyword>
<dbReference type="Gene3D" id="3.40.1440.10">
    <property type="entry name" value="GIY-YIG endonuclease"/>
    <property type="match status" value="1"/>
</dbReference>
<proteinExistence type="predicted"/>
<sequence length="422" mass="49132">MNRDKLTIKIQTIPDSPGVYVFKDKKQRILYVGKAKNLHSRVRSYFSTPSDYKKLSLVDEIADIEVIPVASEGEALLLESSLIKKHQPQYNVDLKDDKSYPWVKITSENFPSVLIVREQKNTKDQYFGPFTDVKTLKHVLRFIRKFYPVRTCRKKVAFGKSTRPCVAFHTKRCCGPCRGNISEIEYKKIIDGIKAFFSGRYRNYCGQLKKQRDIAIKSWDFEEAKILNERIQMLEKMEKHLPWRNEDELLFYRTVNILPSLGVTLGLKKIPATIEGYDISHISGDYATGSRVVFKGGVPFKDGYRKFRIKTVKNIDDYSMLREVLRRRFTDFEMNEKPDLILIDGGKGQLHEVMKELESLHINIPAIALAKEEEIIYSCLNPKPIILPKDSEELHLLQNIRDEAHRFAKSYHLKLRSIRKIK</sequence>
<dbReference type="EMBL" id="MWDQ01000120">
    <property type="protein sequence ID" value="OQB72615.1"/>
    <property type="molecule type" value="Genomic_DNA"/>
</dbReference>
<reference evidence="8" key="1">
    <citation type="submission" date="2017-02" db="EMBL/GenBank/DDBJ databases">
        <title>Delving into the versatile metabolic prowess of the omnipresent phylum Bacteroidetes.</title>
        <authorList>
            <person name="Nobu M.K."/>
            <person name="Mei R."/>
            <person name="Narihiro T."/>
            <person name="Kuroda K."/>
            <person name="Liu W.-T."/>
        </authorList>
    </citation>
    <scope>NUCLEOTIDE SEQUENCE</scope>
    <source>
        <strain evidence="8">ADurb.Bin131</strain>
    </source>
</reference>
<dbReference type="Gene3D" id="3.30.420.340">
    <property type="entry name" value="UvrC, RNAse H endonuclease domain"/>
    <property type="match status" value="1"/>
</dbReference>
<evidence type="ECO:0000256" key="5">
    <source>
        <dbReference type="ARBA" id="ARBA00023204"/>
    </source>
</evidence>
<organism evidence="8">
    <name type="scientific">candidate division TA06 bacterium ADurb.Bin131</name>
    <dbReference type="NCBI Taxonomy" id="1852827"/>
    <lineage>
        <taxon>Bacteria</taxon>
        <taxon>Bacteria division TA06</taxon>
    </lineage>
</organism>
<dbReference type="FunFam" id="3.40.1440.10:FF:000001">
    <property type="entry name" value="UvrABC system protein C"/>
    <property type="match status" value="1"/>
</dbReference>
<keyword evidence="5" id="KW-0234">DNA repair</keyword>
<evidence type="ECO:0000259" key="7">
    <source>
        <dbReference type="PROSITE" id="PS50165"/>
    </source>
</evidence>
<name>A0A1V6C703_UNCT6</name>
<dbReference type="InterPro" id="IPR038476">
    <property type="entry name" value="UvrC_RNase_H_dom_sf"/>
</dbReference>
<dbReference type="InterPro" id="IPR036876">
    <property type="entry name" value="UVR_dom_sf"/>
</dbReference>
<evidence type="ECO:0000256" key="3">
    <source>
        <dbReference type="ARBA" id="ARBA00022769"/>
    </source>
</evidence>
<dbReference type="InterPro" id="IPR000305">
    <property type="entry name" value="GIY-YIG_endonuc"/>
</dbReference>
<gene>
    <name evidence="8" type="primary">uvrC</name>
    <name evidence="8" type="ORF">BWX89_01265</name>
</gene>
<comment type="caution">
    <text evidence="8">The sequence shown here is derived from an EMBL/GenBank/DDBJ whole genome shotgun (WGS) entry which is preliminary data.</text>
</comment>
<evidence type="ECO:0000256" key="2">
    <source>
        <dbReference type="ARBA" id="ARBA00022763"/>
    </source>
</evidence>
<dbReference type="GO" id="GO:0006289">
    <property type="term" value="P:nucleotide-excision repair"/>
    <property type="evidence" value="ECO:0007669"/>
    <property type="project" value="InterPro"/>
</dbReference>
<dbReference type="Proteomes" id="UP000485562">
    <property type="component" value="Unassembled WGS sequence"/>
</dbReference>
<dbReference type="CDD" id="cd10434">
    <property type="entry name" value="GIY-YIG_UvrC_Cho"/>
    <property type="match status" value="1"/>
</dbReference>
<dbReference type="GO" id="GO:0009381">
    <property type="term" value="F:excinuclease ABC activity"/>
    <property type="evidence" value="ECO:0007669"/>
    <property type="project" value="InterPro"/>
</dbReference>
<dbReference type="InterPro" id="IPR047296">
    <property type="entry name" value="GIY-YIG_UvrC_Cho"/>
</dbReference>
<dbReference type="PROSITE" id="PS50164">
    <property type="entry name" value="GIY_YIG"/>
    <property type="match status" value="1"/>
</dbReference>
<dbReference type="InterPro" id="IPR035901">
    <property type="entry name" value="GIY-YIG_endonuc_sf"/>
</dbReference>
<evidence type="ECO:0000259" key="6">
    <source>
        <dbReference type="PROSITE" id="PS50164"/>
    </source>
</evidence>
<feature type="domain" description="UvrC family homology region profile" evidence="7">
    <location>
        <begin position="253"/>
        <end position="353"/>
    </location>
</feature>
<dbReference type="PROSITE" id="PS50165">
    <property type="entry name" value="UVRC"/>
    <property type="match status" value="1"/>
</dbReference>
<dbReference type="InterPro" id="IPR050066">
    <property type="entry name" value="UvrABC_protein_C"/>
</dbReference>
<protein>
    <submittedName>
        <fullName evidence="8">UvrABC system protein C</fullName>
    </submittedName>
</protein>
<dbReference type="AlphaFoldDB" id="A0A1V6C703"/>
<keyword evidence="1" id="KW-0963">Cytoplasm</keyword>
<keyword evidence="2" id="KW-0227">DNA damage</keyword>
<evidence type="ECO:0000313" key="8">
    <source>
        <dbReference type="EMBL" id="OQB72615.1"/>
    </source>
</evidence>
<dbReference type="SUPFAM" id="SSF82771">
    <property type="entry name" value="GIY-YIG endonuclease"/>
    <property type="match status" value="1"/>
</dbReference>
<dbReference type="PANTHER" id="PTHR30562">
    <property type="entry name" value="UVRC/OXIDOREDUCTASE"/>
    <property type="match status" value="1"/>
</dbReference>
<dbReference type="Pfam" id="PF08459">
    <property type="entry name" value="UvrC_RNaseH_dom"/>
    <property type="match status" value="1"/>
</dbReference>
<feature type="domain" description="GIY-YIG" evidence="6">
    <location>
        <begin position="15"/>
        <end position="92"/>
    </location>
</feature>
<dbReference type="GO" id="GO:0009380">
    <property type="term" value="C:excinuclease repair complex"/>
    <property type="evidence" value="ECO:0007669"/>
    <property type="project" value="TreeGrafter"/>
</dbReference>
<dbReference type="InterPro" id="IPR001162">
    <property type="entry name" value="UvrC_RNase_H_dom"/>
</dbReference>
<accession>A0A1V6C703</accession>